<evidence type="ECO:0000313" key="2">
    <source>
        <dbReference type="Proteomes" id="UP000069272"/>
    </source>
</evidence>
<sequence>FPPSLRIHQLSSASIRDSIHTRPSSDQRTDRSIAERARCNRLSAYSLSWVLGVFRTRWSLKLNVFEIQFGCFL</sequence>
<name>A0A182FXE1_ANOAL</name>
<keyword evidence="2" id="KW-1185">Reference proteome</keyword>
<evidence type="ECO:0000313" key="1">
    <source>
        <dbReference type="EnsemblMetazoa" id="AALB014313-PA"/>
    </source>
</evidence>
<proteinExistence type="predicted"/>
<protein>
    <submittedName>
        <fullName evidence="1">Uncharacterized protein</fullName>
    </submittedName>
</protein>
<accession>A0A182FXE1</accession>
<dbReference type="AlphaFoldDB" id="A0A182FXE1"/>
<dbReference type="EnsemblMetazoa" id="AALB014313-RA">
    <property type="protein sequence ID" value="AALB014313-PA"/>
    <property type="gene ID" value="AALB014313"/>
</dbReference>
<dbReference type="Proteomes" id="UP000069272">
    <property type="component" value="Chromosome 2R"/>
</dbReference>
<dbReference type="VEuPathDB" id="VectorBase:AALB014313"/>
<organism evidence="1 2">
    <name type="scientific">Anopheles albimanus</name>
    <name type="common">New world malaria mosquito</name>
    <dbReference type="NCBI Taxonomy" id="7167"/>
    <lineage>
        <taxon>Eukaryota</taxon>
        <taxon>Metazoa</taxon>
        <taxon>Ecdysozoa</taxon>
        <taxon>Arthropoda</taxon>
        <taxon>Hexapoda</taxon>
        <taxon>Insecta</taxon>
        <taxon>Pterygota</taxon>
        <taxon>Neoptera</taxon>
        <taxon>Endopterygota</taxon>
        <taxon>Diptera</taxon>
        <taxon>Nematocera</taxon>
        <taxon>Culicoidea</taxon>
        <taxon>Culicidae</taxon>
        <taxon>Anophelinae</taxon>
        <taxon>Anopheles</taxon>
    </lineage>
</organism>
<reference evidence="1" key="2">
    <citation type="submission" date="2022-08" db="UniProtKB">
        <authorList>
            <consortium name="EnsemblMetazoa"/>
        </authorList>
    </citation>
    <scope>IDENTIFICATION</scope>
    <source>
        <strain evidence="1">STECLA/ALBI9_A</strain>
    </source>
</reference>
<reference evidence="1 2" key="1">
    <citation type="journal article" date="2017" name="G3 (Bethesda)">
        <title>The Physical Genome Mapping of Anopheles albimanus Corrected Scaffold Misassemblies and Identified Interarm Rearrangements in Genus Anopheles.</title>
        <authorList>
            <person name="Artemov G.N."/>
            <person name="Peery A.N."/>
            <person name="Jiang X."/>
            <person name="Tu Z."/>
            <person name="Stegniy V.N."/>
            <person name="Sharakhova M.V."/>
            <person name="Sharakhov I.V."/>
        </authorList>
    </citation>
    <scope>NUCLEOTIDE SEQUENCE [LARGE SCALE GENOMIC DNA]</scope>
    <source>
        <strain evidence="1 2">ALBI9_A</strain>
    </source>
</reference>